<feature type="domain" description="Mannosyl-glycoprotein endo-beta-N-acetylglucosamidase-like" evidence="4">
    <location>
        <begin position="545"/>
        <end position="691"/>
    </location>
</feature>
<dbReference type="InterPro" id="IPR002901">
    <property type="entry name" value="MGlyc_endo_b_GlcNAc-like_dom"/>
</dbReference>
<dbReference type="GO" id="GO:0004040">
    <property type="term" value="F:amidase activity"/>
    <property type="evidence" value="ECO:0007669"/>
    <property type="project" value="InterPro"/>
</dbReference>
<protein>
    <recommendedName>
        <fullName evidence="4">Mannosyl-glycoprotein endo-beta-N-acetylglucosamidase-like domain-containing protein</fullName>
    </recommendedName>
</protein>
<dbReference type="Proteomes" id="UP000732377">
    <property type="component" value="Unassembled WGS sequence"/>
</dbReference>
<dbReference type="Pfam" id="PF07833">
    <property type="entry name" value="Cu_amine_oxidN1"/>
    <property type="match status" value="1"/>
</dbReference>
<accession>A0A953I1N0</accession>
<dbReference type="InterPro" id="IPR051056">
    <property type="entry name" value="Glycosyl_Hydrolase_73"/>
</dbReference>
<dbReference type="Gene3D" id="3.30.457.10">
    <property type="entry name" value="Copper amine oxidase-like, N-terminal domain"/>
    <property type="match status" value="1"/>
</dbReference>
<dbReference type="SMART" id="SM00047">
    <property type="entry name" value="LYZ2"/>
    <property type="match status" value="1"/>
</dbReference>
<keyword evidence="3" id="KW-0732">Signal</keyword>
<dbReference type="Gene3D" id="1.10.530.10">
    <property type="match status" value="1"/>
</dbReference>
<feature type="chain" id="PRO_5038052222" description="Mannosyl-glycoprotein endo-beta-N-acetylglucosamidase-like domain-containing protein" evidence="3">
    <location>
        <begin position="31"/>
        <end position="695"/>
    </location>
</feature>
<dbReference type="PRINTS" id="PR01002">
    <property type="entry name" value="FLGFLGJ"/>
</dbReference>
<organism evidence="5 6">
    <name type="scientific">Symbiobacterium thermophilum</name>
    <dbReference type="NCBI Taxonomy" id="2734"/>
    <lineage>
        <taxon>Bacteria</taxon>
        <taxon>Bacillati</taxon>
        <taxon>Bacillota</taxon>
        <taxon>Clostridia</taxon>
        <taxon>Eubacteriales</taxon>
        <taxon>Symbiobacteriaceae</taxon>
        <taxon>Symbiobacterium</taxon>
    </lineage>
</organism>
<dbReference type="OMA" id="NTWEEYN"/>
<keyword evidence="1" id="KW-0378">Hydrolase</keyword>
<feature type="compositionally biased region" description="Low complexity" evidence="2">
    <location>
        <begin position="149"/>
        <end position="171"/>
    </location>
</feature>
<comment type="caution">
    <text evidence="5">The sequence shown here is derived from an EMBL/GenBank/DDBJ whole genome shotgun (WGS) entry which is preliminary data.</text>
</comment>
<evidence type="ECO:0000256" key="1">
    <source>
        <dbReference type="ARBA" id="ARBA00022801"/>
    </source>
</evidence>
<gene>
    <name evidence="5" type="ORF">CWE10_11020</name>
</gene>
<evidence type="ECO:0000256" key="2">
    <source>
        <dbReference type="SAM" id="MobiDB-lite"/>
    </source>
</evidence>
<name>A0A953I1N0_SYMTR</name>
<sequence>MTTMRTRNWLAAAAGLALLTSVLPNPAASAASPVRVVLDGRQLDLSPAAYIEAGRTLAPVRGIVEALGVDPVWNPQERTVVVQRGDRYLKLTIDDRVACLNPACTLTRTLDVPARLVGSGRTFIPVRALAEAMGLDIAWDDAARTVYLSSTGSPSSGSPSGGSPSTGAPSPVVLEGVTQGQVITGPVSLRVRGQNGTYAYFYLVDPATRKGRMVAAGADVGKSYTFTPDPTQAGERQLLAAVRRPDGTLVYSAPVTVRIAPDTSVRPVGIDYGGIIDGPFTFRHELSFVATHVIYQLVDLTDGSWRNLATVGPGESYTWYPRTTDNGPKELYIYAYDLNGNHYVSNPVRVHVNVSPSTSFSSVKEGETVTGRARTLSVSANYPIQSVRFYLDGRLLASENNYWWTYGPQDNGTHTLRVEVTATDGRVHTVGPITFRIATEPGLWMYGVGPGQVITGQVEMFAMPNVPADEVRYYAVQNGERILIGSAGLTHKVSWTPPRGGEWMIYADAFYQGQLKVSTEPIYVRAYLGPTYGPQPIVEKSRFKDFAANLAVASYRETGMSAALQVAQAILETGWGQYVPVDKYTGKFSNNLFGIKGQGSAGSIVSTTWEVYNGQSYTVDAEFRAYNDPRESWQDHKDLLLTRPWYEVFREVMSDPVLGAWGLRKGGYATDPEYPTKLIRIMKENNLFELDVIQF</sequence>
<evidence type="ECO:0000256" key="3">
    <source>
        <dbReference type="SAM" id="SignalP"/>
    </source>
</evidence>
<proteinExistence type="predicted"/>
<evidence type="ECO:0000259" key="4">
    <source>
        <dbReference type="SMART" id="SM00047"/>
    </source>
</evidence>
<dbReference type="InterPro" id="IPR012854">
    <property type="entry name" value="Cu_amine_oxidase-like_N"/>
</dbReference>
<feature type="region of interest" description="Disordered" evidence="2">
    <location>
        <begin position="149"/>
        <end position="172"/>
    </location>
</feature>
<dbReference type="Gene3D" id="2.60.40.10">
    <property type="entry name" value="Immunoglobulins"/>
    <property type="match status" value="1"/>
</dbReference>
<dbReference type="Pfam" id="PF17957">
    <property type="entry name" value="Big_7"/>
    <property type="match status" value="1"/>
</dbReference>
<reference evidence="5" key="1">
    <citation type="submission" date="2017-11" db="EMBL/GenBank/DDBJ databases">
        <title>Three new genomes from thermophilic consortium.</title>
        <authorList>
            <person name="Quaggio R."/>
            <person name="Amgarten D."/>
            <person name="Setubal J.C."/>
        </authorList>
    </citation>
    <scope>NUCLEOTIDE SEQUENCE</scope>
    <source>
        <strain evidence="5">ZCTH01-B2</strain>
    </source>
</reference>
<dbReference type="SUPFAM" id="SSF55383">
    <property type="entry name" value="Copper amine oxidase, domain N"/>
    <property type="match status" value="1"/>
</dbReference>
<dbReference type="AlphaFoldDB" id="A0A953I1N0"/>
<feature type="signal peptide" evidence="3">
    <location>
        <begin position="1"/>
        <end position="30"/>
    </location>
</feature>
<dbReference type="Pfam" id="PF01832">
    <property type="entry name" value="Glucosaminidase"/>
    <property type="match status" value="1"/>
</dbReference>
<dbReference type="InterPro" id="IPR013783">
    <property type="entry name" value="Ig-like_fold"/>
</dbReference>
<dbReference type="Gene3D" id="4.10.80.30">
    <property type="entry name" value="DNA polymerase, domain 6"/>
    <property type="match status" value="1"/>
</dbReference>
<evidence type="ECO:0000313" key="6">
    <source>
        <dbReference type="Proteomes" id="UP000732377"/>
    </source>
</evidence>
<evidence type="ECO:0000313" key="5">
    <source>
        <dbReference type="EMBL" id="MBY6276722.1"/>
    </source>
</evidence>
<dbReference type="EMBL" id="PIUK01000103">
    <property type="protein sequence ID" value="MBY6276722.1"/>
    <property type="molecule type" value="Genomic_DNA"/>
</dbReference>
<dbReference type="InterPro" id="IPR036582">
    <property type="entry name" value="Mao_N_sf"/>
</dbReference>
<dbReference type="GO" id="GO:0071973">
    <property type="term" value="P:bacterial-type flagellum-dependent cell motility"/>
    <property type="evidence" value="ECO:0007669"/>
    <property type="project" value="TreeGrafter"/>
</dbReference>
<dbReference type="PANTHER" id="PTHR33308:SF9">
    <property type="entry name" value="PEPTIDOGLYCAN HYDROLASE FLGJ"/>
    <property type="match status" value="1"/>
</dbReference>
<dbReference type="PANTHER" id="PTHR33308">
    <property type="entry name" value="PEPTIDOGLYCAN HYDROLASE FLGJ"/>
    <property type="match status" value="1"/>
</dbReference>